<reference evidence="1 2" key="1">
    <citation type="submission" date="2015-01" db="EMBL/GenBank/DDBJ databases">
        <title>Genome Assembly of Bacillus badius MTCC 1458.</title>
        <authorList>
            <person name="Verma A."/>
            <person name="Khatri I."/>
            <person name="Mual P."/>
            <person name="Subramanian S."/>
            <person name="Krishnamurthi S."/>
        </authorList>
    </citation>
    <scope>NUCLEOTIDE SEQUENCE [LARGE SCALE GENOMIC DNA]</scope>
    <source>
        <strain evidence="1 2">MTCC 1458</strain>
    </source>
</reference>
<dbReference type="Proteomes" id="UP000031982">
    <property type="component" value="Unassembled WGS sequence"/>
</dbReference>
<comment type="caution">
    <text evidence="1">The sequence shown here is derived from an EMBL/GenBank/DDBJ whole genome shotgun (WGS) entry which is preliminary data.</text>
</comment>
<dbReference type="EMBL" id="JXLP01000009">
    <property type="protein sequence ID" value="KIL78249.1"/>
    <property type="molecule type" value="Genomic_DNA"/>
</dbReference>
<accession>A0ABR5AUC8</accession>
<evidence type="ECO:0000313" key="2">
    <source>
        <dbReference type="Proteomes" id="UP000031982"/>
    </source>
</evidence>
<gene>
    <name evidence="1" type="ORF">SD77_3929</name>
</gene>
<proteinExistence type="predicted"/>
<name>A0ABR5AUC8_BACBA</name>
<keyword evidence="2" id="KW-1185">Reference proteome</keyword>
<organism evidence="1 2">
    <name type="scientific">Bacillus badius</name>
    <dbReference type="NCBI Taxonomy" id="1455"/>
    <lineage>
        <taxon>Bacteria</taxon>
        <taxon>Bacillati</taxon>
        <taxon>Bacillota</taxon>
        <taxon>Bacilli</taxon>
        <taxon>Bacillales</taxon>
        <taxon>Bacillaceae</taxon>
        <taxon>Pseudobacillus</taxon>
    </lineage>
</organism>
<evidence type="ECO:0000313" key="1">
    <source>
        <dbReference type="EMBL" id="KIL78249.1"/>
    </source>
</evidence>
<sequence length="53" mass="6036">MTVIITGKQAFILFILYMEKRIYENYFQKSGGNSISAGFSKKEQVNGFDYGTT</sequence>
<protein>
    <submittedName>
        <fullName evidence="1">Uncharacterized protein</fullName>
    </submittedName>
</protein>